<dbReference type="CDD" id="cd07023">
    <property type="entry name" value="S49_Sppa_N_C"/>
    <property type="match status" value="1"/>
</dbReference>
<proteinExistence type="inferred from homology"/>
<dbReference type="PIRSF" id="PIRSF001217">
    <property type="entry name" value="Protease_4_SppA"/>
    <property type="match status" value="1"/>
</dbReference>
<evidence type="ECO:0000256" key="6">
    <source>
        <dbReference type="ARBA" id="ARBA00023136"/>
    </source>
</evidence>
<dbReference type="GO" id="GO:0008236">
    <property type="term" value="F:serine-type peptidase activity"/>
    <property type="evidence" value="ECO:0007669"/>
    <property type="project" value="UniProtKB-KW"/>
</dbReference>
<comment type="subcellular location">
    <subcellularLocation>
        <location evidence="7">Cell inner membrane</location>
    </subcellularLocation>
    <subcellularLocation>
        <location evidence="1">Membrane</location>
    </subcellularLocation>
</comment>
<dbReference type="Gene3D" id="6.20.330.10">
    <property type="match status" value="1"/>
</dbReference>
<dbReference type="InterPro" id="IPR029045">
    <property type="entry name" value="ClpP/crotonase-like_dom_sf"/>
</dbReference>
<dbReference type="GO" id="GO:0005886">
    <property type="term" value="C:plasma membrane"/>
    <property type="evidence" value="ECO:0007669"/>
    <property type="project" value="UniProtKB-SubCell"/>
</dbReference>
<name>A0AA96Y6W4_9CYAN</name>
<dbReference type="AlphaFoldDB" id="A0AA96Y6W4"/>
<dbReference type="InterPro" id="IPR004635">
    <property type="entry name" value="Pept_S49_SppA"/>
</dbReference>
<keyword evidence="3 7" id="KW-0645">Protease</keyword>
<dbReference type="InterPro" id="IPR047217">
    <property type="entry name" value="S49_SppA_67K_type_N"/>
</dbReference>
<dbReference type="InterPro" id="IPR002142">
    <property type="entry name" value="Peptidase_S49"/>
</dbReference>
<keyword evidence="5" id="KW-0720">Serine protease</keyword>
<dbReference type="PANTHER" id="PTHR33209:SF1">
    <property type="entry name" value="PEPTIDASE S49 DOMAIN-CONTAINING PROTEIN"/>
    <property type="match status" value="1"/>
</dbReference>
<evidence type="ECO:0000256" key="1">
    <source>
        <dbReference type="ARBA" id="ARBA00004370"/>
    </source>
</evidence>
<dbReference type="NCBIfam" id="TIGR00706">
    <property type="entry name" value="SppA_dom"/>
    <property type="match status" value="1"/>
</dbReference>
<evidence type="ECO:0000313" key="10">
    <source>
        <dbReference type="EMBL" id="WOB44804.1"/>
    </source>
</evidence>
<dbReference type="PANTHER" id="PTHR33209">
    <property type="entry name" value="PROTEASE 4"/>
    <property type="match status" value="1"/>
</dbReference>
<evidence type="ECO:0000256" key="3">
    <source>
        <dbReference type="ARBA" id="ARBA00022670"/>
    </source>
</evidence>
<keyword evidence="7" id="KW-1003">Cell membrane</keyword>
<dbReference type="InterPro" id="IPR004634">
    <property type="entry name" value="Pept_S49_pIV"/>
</dbReference>
<protein>
    <recommendedName>
        <fullName evidence="7">Protease 4</fullName>
        <ecNumber evidence="7">3.4.21.-</ecNumber>
    </recommendedName>
    <alternativeName>
        <fullName evidence="7">Endopeptidase IV</fullName>
    </alternativeName>
    <alternativeName>
        <fullName evidence="7">Protease IV</fullName>
    </alternativeName>
    <alternativeName>
        <fullName evidence="7">Signal peptide peptidase</fullName>
    </alternativeName>
</protein>
<keyword evidence="6 7" id="KW-0472">Membrane</keyword>
<evidence type="ECO:0000259" key="9">
    <source>
        <dbReference type="Pfam" id="PF01343"/>
    </source>
</evidence>
<dbReference type="CDD" id="cd07018">
    <property type="entry name" value="S49_SppA_67K_type"/>
    <property type="match status" value="1"/>
</dbReference>
<feature type="active site" description="Nucleophile" evidence="8">
    <location>
        <position position="392"/>
    </location>
</feature>
<evidence type="ECO:0000256" key="2">
    <source>
        <dbReference type="ARBA" id="ARBA00008683"/>
    </source>
</evidence>
<evidence type="ECO:0000256" key="5">
    <source>
        <dbReference type="ARBA" id="ARBA00022825"/>
    </source>
</evidence>
<feature type="domain" description="Peptidase S49" evidence="9">
    <location>
        <begin position="377"/>
        <end position="526"/>
    </location>
</feature>
<feature type="domain" description="Peptidase S49" evidence="9">
    <location>
        <begin position="130"/>
        <end position="281"/>
    </location>
</feature>
<gene>
    <name evidence="10" type="primary">sppA</name>
    <name evidence="10" type="ORF">HNI00_17845</name>
</gene>
<keyword evidence="7" id="KW-0997">Cell inner membrane</keyword>
<dbReference type="EMBL" id="CP053540">
    <property type="protein sequence ID" value="WOB44804.1"/>
    <property type="molecule type" value="Genomic_DNA"/>
</dbReference>
<dbReference type="GO" id="GO:0006465">
    <property type="term" value="P:signal peptide processing"/>
    <property type="evidence" value="ECO:0007669"/>
    <property type="project" value="InterPro"/>
</dbReference>
<comment type="similarity">
    <text evidence="2 7">Belongs to the peptidase S49 family.</text>
</comment>
<evidence type="ECO:0000256" key="4">
    <source>
        <dbReference type="ARBA" id="ARBA00022801"/>
    </source>
</evidence>
<dbReference type="RefSeq" id="WP_316788069.1">
    <property type="nucleotide sequence ID" value="NZ_CP053540.1"/>
</dbReference>
<sequence length="596" mass="64573">MRDFLKNVLATLTGLALFGVLSAGGMVMLLVAIALSGRDSGPKVEDKSVLTLNLDRGIADAPVSVNPGQVFQEALSGRTTRQPVSLRTAVDAIEAAAADKKIVGLLLEGNLPATTGYATLREVRQALDTFRDSGKPIYAYDVNWSERDYYLASVATDLAMNPAGVLEMNGLRSEMTFFAGALERFGVGVQVLQVGRYKSAVEPFTRQNNSPEARQQTEALLRDLWTEVITTASQHRDLSPTQIQAIADSGGLLMATEAKTTGLIDRVAYPDEVLADLKKLTDRKEDDKTFRSVGLGTYAQAVAAEKKRGDRIALVYLNGDIVGGTGSTGQIGSDRFVKLLRDLRLDKDIKAVVLRINSPGGSAVASDLIAREVTLMRKEKPVIASMGNIAASGGYYIAAQGSKVFASPNTVTGSIGVFGLVPNFQTLANRNGVTWDIIKTGRYADIETTSRPRTEAEMALLQRMAEQAYGTFLDTVASARPLSREQVNQVGQGRVWSGIAAKEVGLVDELGGLQAALKEAAAEAKLETWSVEEYPKRLSFGEQFLSDLQSRLPEDARSRTLLGDRLDALQSDLEIFELLDDPANLYMRLLFNLRIE</sequence>
<dbReference type="SUPFAM" id="SSF52096">
    <property type="entry name" value="ClpP/crotonase"/>
    <property type="match status" value="2"/>
</dbReference>
<dbReference type="Pfam" id="PF01343">
    <property type="entry name" value="Peptidase_S49"/>
    <property type="match status" value="2"/>
</dbReference>
<feature type="active site" description="Proton donor/acceptor" evidence="8">
    <location>
        <position position="198"/>
    </location>
</feature>
<dbReference type="KEGG" id="tog:HNI00_17845"/>
<dbReference type="EC" id="3.4.21.-" evidence="7"/>
<evidence type="ECO:0000256" key="7">
    <source>
        <dbReference type="PIRNR" id="PIRNR001217"/>
    </source>
</evidence>
<accession>A0AA96Y6W4</accession>
<dbReference type="NCBIfam" id="TIGR00705">
    <property type="entry name" value="SppA_67K"/>
    <property type="match status" value="1"/>
</dbReference>
<evidence type="ECO:0000256" key="8">
    <source>
        <dbReference type="PIRSR" id="PIRSR001217-1"/>
    </source>
</evidence>
<reference evidence="10" key="1">
    <citation type="submission" date="2020-05" db="EMBL/GenBank/DDBJ databases">
        <authorList>
            <person name="Zhu T."/>
            <person name="Keshari N."/>
            <person name="Lu X."/>
        </authorList>
    </citation>
    <scope>NUCLEOTIDE SEQUENCE</scope>
    <source>
        <strain evidence="10">NK1-22</strain>
    </source>
</reference>
<dbReference type="InterPro" id="IPR047272">
    <property type="entry name" value="S49_SppA_C"/>
</dbReference>
<keyword evidence="4 7" id="KW-0378">Hydrolase</keyword>
<organism evidence="10">
    <name type="scientific">Thermoleptolyngbya oregonensis NK1-22</name>
    <dbReference type="NCBI Taxonomy" id="2547457"/>
    <lineage>
        <taxon>Bacteria</taxon>
        <taxon>Bacillati</taxon>
        <taxon>Cyanobacteriota</taxon>
        <taxon>Cyanophyceae</taxon>
        <taxon>Oculatellales</taxon>
        <taxon>Oculatellaceae</taxon>
        <taxon>Thermoleptolyngbya</taxon>
    </lineage>
</organism>
<dbReference type="Gene3D" id="3.90.226.10">
    <property type="entry name" value="2-enoyl-CoA Hydratase, Chain A, domain 1"/>
    <property type="match status" value="3"/>
</dbReference>